<comment type="caution">
    <text evidence="2">The sequence shown here is derived from an EMBL/GenBank/DDBJ whole genome shotgun (WGS) entry which is preliminary data.</text>
</comment>
<name>A0A2B4RWN8_STYPI</name>
<organism evidence="2 3">
    <name type="scientific">Stylophora pistillata</name>
    <name type="common">Smooth cauliflower coral</name>
    <dbReference type="NCBI Taxonomy" id="50429"/>
    <lineage>
        <taxon>Eukaryota</taxon>
        <taxon>Metazoa</taxon>
        <taxon>Cnidaria</taxon>
        <taxon>Anthozoa</taxon>
        <taxon>Hexacorallia</taxon>
        <taxon>Scleractinia</taxon>
        <taxon>Astrocoeniina</taxon>
        <taxon>Pocilloporidae</taxon>
        <taxon>Stylophora</taxon>
    </lineage>
</organism>
<dbReference type="InterPro" id="IPR000477">
    <property type="entry name" value="RT_dom"/>
</dbReference>
<accession>A0A2B4RWN8</accession>
<dbReference type="PROSITE" id="PS50878">
    <property type="entry name" value="RT_POL"/>
    <property type="match status" value="1"/>
</dbReference>
<dbReference type="Proteomes" id="UP000225706">
    <property type="component" value="Unassembled WGS sequence"/>
</dbReference>
<dbReference type="OrthoDB" id="5975077at2759"/>
<dbReference type="Pfam" id="PF00078">
    <property type="entry name" value="RVT_1"/>
    <property type="match status" value="1"/>
</dbReference>
<evidence type="ECO:0000313" key="3">
    <source>
        <dbReference type="Proteomes" id="UP000225706"/>
    </source>
</evidence>
<keyword evidence="3" id="KW-1185">Reference proteome</keyword>
<evidence type="ECO:0000259" key="1">
    <source>
        <dbReference type="PROSITE" id="PS50878"/>
    </source>
</evidence>
<dbReference type="GO" id="GO:0003964">
    <property type="term" value="F:RNA-directed DNA polymerase activity"/>
    <property type="evidence" value="ECO:0007669"/>
    <property type="project" value="UniProtKB-KW"/>
</dbReference>
<keyword evidence="2" id="KW-0695">RNA-directed DNA polymerase</keyword>
<dbReference type="PANTHER" id="PTHR33332">
    <property type="entry name" value="REVERSE TRANSCRIPTASE DOMAIN-CONTAINING PROTEIN"/>
    <property type="match status" value="1"/>
</dbReference>
<gene>
    <name evidence="2" type="ORF">AWC38_SpisGene14904</name>
</gene>
<dbReference type="AlphaFoldDB" id="A0A2B4RWN8"/>
<sequence length="213" mass="23837">MKISFLRLAVRKAVFRQGFTGMKRSMTHAWYSATDGNGASVRVILFDFKKAFDLIDHQILVEKLGIYNIPNAVISWIIDFLTSRKQRVKLGHDCFSEWGAVPAGVPQGTKLGPWLFIIMINELDVPGIDLWKYADDATISETISKNQDSHIQAAVDTIACRAIEDKFQLNETKCKELLGINFNTNNPTSFDPVVVNGKPIDLTTCAKILGLNY</sequence>
<keyword evidence="2" id="KW-0808">Transferase</keyword>
<evidence type="ECO:0000313" key="2">
    <source>
        <dbReference type="EMBL" id="PFX20632.1"/>
    </source>
</evidence>
<dbReference type="EMBL" id="LSMT01000309">
    <property type="protein sequence ID" value="PFX20632.1"/>
    <property type="molecule type" value="Genomic_DNA"/>
</dbReference>
<proteinExistence type="predicted"/>
<dbReference type="STRING" id="50429.A0A2B4RWN8"/>
<feature type="domain" description="Reverse transcriptase" evidence="1">
    <location>
        <begin position="1"/>
        <end position="195"/>
    </location>
</feature>
<reference evidence="3" key="1">
    <citation type="journal article" date="2017" name="bioRxiv">
        <title>Comparative analysis of the genomes of Stylophora pistillata and Acropora digitifera provides evidence for extensive differences between species of corals.</title>
        <authorList>
            <person name="Voolstra C.R."/>
            <person name="Li Y."/>
            <person name="Liew Y.J."/>
            <person name="Baumgarten S."/>
            <person name="Zoccola D."/>
            <person name="Flot J.-F."/>
            <person name="Tambutte S."/>
            <person name="Allemand D."/>
            <person name="Aranda M."/>
        </authorList>
    </citation>
    <scope>NUCLEOTIDE SEQUENCE [LARGE SCALE GENOMIC DNA]</scope>
</reference>
<keyword evidence="2" id="KW-0548">Nucleotidyltransferase</keyword>
<protein>
    <submittedName>
        <fullName evidence="2">Putative RNA-directed DNA polymerase from transposon X-element</fullName>
    </submittedName>
</protein>